<feature type="transmembrane region" description="Helical" evidence="19">
    <location>
        <begin position="49"/>
        <end position="82"/>
    </location>
</feature>
<evidence type="ECO:0000256" key="19">
    <source>
        <dbReference type="SAM" id="Phobius"/>
    </source>
</evidence>
<keyword evidence="8" id="KW-1003">Cell membrane</keyword>
<evidence type="ECO:0000256" key="9">
    <source>
        <dbReference type="ARBA" id="ARBA00022516"/>
    </source>
</evidence>
<keyword evidence="16" id="KW-0594">Phospholipid biosynthesis</keyword>
<evidence type="ECO:0000256" key="18">
    <source>
        <dbReference type="RuleBase" id="RU003938"/>
    </source>
</evidence>
<keyword evidence="15 19" id="KW-0472">Membrane</keyword>
<evidence type="ECO:0000256" key="15">
    <source>
        <dbReference type="ARBA" id="ARBA00023136"/>
    </source>
</evidence>
<evidence type="ECO:0000256" key="13">
    <source>
        <dbReference type="ARBA" id="ARBA00022989"/>
    </source>
</evidence>
<feature type="transmembrane region" description="Helical" evidence="19">
    <location>
        <begin position="124"/>
        <end position="147"/>
    </location>
</feature>
<feature type="transmembrane region" description="Helical" evidence="19">
    <location>
        <begin position="222"/>
        <end position="244"/>
    </location>
</feature>
<keyword evidence="10 18" id="KW-0808">Transferase</keyword>
<evidence type="ECO:0000256" key="3">
    <source>
        <dbReference type="ARBA" id="ARBA00005119"/>
    </source>
</evidence>
<keyword evidence="13 19" id="KW-1133">Transmembrane helix</keyword>
<comment type="caution">
    <text evidence="20">The sequence shown here is derived from an EMBL/GenBank/DDBJ whole genome shotgun (WGS) entry which is preliminary data.</text>
</comment>
<dbReference type="PANTHER" id="PTHR46382">
    <property type="entry name" value="PHOSPHATIDATE CYTIDYLYLTRANSFERASE"/>
    <property type="match status" value="1"/>
</dbReference>
<evidence type="ECO:0000256" key="11">
    <source>
        <dbReference type="ARBA" id="ARBA00022692"/>
    </source>
</evidence>
<keyword evidence="14" id="KW-0443">Lipid metabolism</keyword>
<evidence type="ECO:0000256" key="14">
    <source>
        <dbReference type="ARBA" id="ARBA00023098"/>
    </source>
</evidence>
<evidence type="ECO:0000256" key="6">
    <source>
        <dbReference type="ARBA" id="ARBA00012487"/>
    </source>
</evidence>
<gene>
    <name evidence="20" type="ORF">GCM10022236_30860</name>
</gene>
<evidence type="ECO:0000256" key="16">
    <source>
        <dbReference type="ARBA" id="ARBA00023209"/>
    </source>
</evidence>
<dbReference type="PANTHER" id="PTHR46382:SF1">
    <property type="entry name" value="PHOSPHATIDATE CYTIDYLYLTRANSFERASE"/>
    <property type="match status" value="1"/>
</dbReference>
<evidence type="ECO:0000256" key="8">
    <source>
        <dbReference type="ARBA" id="ARBA00022475"/>
    </source>
</evidence>
<dbReference type="Proteomes" id="UP001501490">
    <property type="component" value="Unassembled WGS sequence"/>
</dbReference>
<name>A0ABP7A7H2_9ACTN</name>
<comment type="subcellular location">
    <subcellularLocation>
        <location evidence="2">Cell membrane</location>
        <topology evidence="2">Multi-pass membrane protein</topology>
    </subcellularLocation>
</comment>
<evidence type="ECO:0000256" key="2">
    <source>
        <dbReference type="ARBA" id="ARBA00004651"/>
    </source>
</evidence>
<feature type="transmembrane region" description="Helical" evidence="19">
    <location>
        <begin position="295"/>
        <end position="315"/>
    </location>
</feature>
<keyword evidence="9" id="KW-0444">Lipid biosynthesis</keyword>
<evidence type="ECO:0000256" key="10">
    <source>
        <dbReference type="ARBA" id="ARBA00022679"/>
    </source>
</evidence>
<comment type="pathway">
    <text evidence="3 18">Phospholipid metabolism; CDP-diacylglycerol biosynthesis; CDP-diacylglycerol from sn-glycerol 3-phosphate: step 3/3.</text>
</comment>
<keyword evidence="12 18" id="KW-0548">Nucleotidyltransferase</keyword>
<keyword evidence="17" id="KW-1208">Phospholipid metabolism</keyword>
<evidence type="ECO:0000256" key="17">
    <source>
        <dbReference type="ARBA" id="ARBA00023264"/>
    </source>
</evidence>
<dbReference type="EC" id="2.7.7.41" evidence="6 18"/>
<keyword evidence="11 18" id="KW-0812">Transmembrane</keyword>
<reference evidence="21" key="1">
    <citation type="journal article" date="2019" name="Int. J. Syst. Evol. Microbiol.">
        <title>The Global Catalogue of Microorganisms (GCM) 10K type strain sequencing project: providing services to taxonomists for standard genome sequencing and annotation.</title>
        <authorList>
            <consortium name="The Broad Institute Genomics Platform"/>
            <consortium name="The Broad Institute Genome Sequencing Center for Infectious Disease"/>
            <person name="Wu L."/>
            <person name="Ma J."/>
        </authorList>
    </citation>
    <scope>NUCLEOTIDE SEQUENCE [LARGE SCALE GENOMIC DNA]</scope>
    <source>
        <strain evidence="21">JCM 16929</strain>
    </source>
</reference>
<evidence type="ECO:0000256" key="5">
    <source>
        <dbReference type="ARBA" id="ARBA00010185"/>
    </source>
</evidence>
<organism evidence="20 21">
    <name type="scientific">Microlunatus ginsengisoli</name>
    <dbReference type="NCBI Taxonomy" id="363863"/>
    <lineage>
        <taxon>Bacteria</taxon>
        <taxon>Bacillati</taxon>
        <taxon>Actinomycetota</taxon>
        <taxon>Actinomycetes</taxon>
        <taxon>Propionibacteriales</taxon>
        <taxon>Propionibacteriaceae</taxon>
        <taxon>Microlunatus</taxon>
    </lineage>
</organism>
<dbReference type="InterPro" id="IPR000374">
    <property type="entry name" value="PC_trans"/>
</dbReference>
<comment type="pathway">
    <text evidence="4">Lipid metabolism.</text>
</comment>
<feature type="transmembrane region" description="Helical" evidence="19">
    <location>
        <begin position="94"/>
        <end position="118"/>
    </location>
</feature>
<dbReference type="Pfam" id="PF01148">
    <property type="entry name" value="CTP_transf_1"/>
    <property type="match status" value="1"/>
</dbReference>
<accession>A0ABP7A7H2</accession>
<proteinExistence type="inferred from homology"/>
<feature type="transmembrane region" description="Helical" evidence="19">
    <location>
        <begin position="186"/>
        <end position="210"/>
    </location>
</feature>
<evidence type="ECO:0000313" key="20">
    <source>
        <dbReference type="EMBL" id="GAA3626439.1"/>
    </source>
</evidence>
<feature type="transmembrane region" description="Helical" evidence="19">
    <location>
        <begin position="159"/>
        <end position="180"/>
    </location>
</feature>
<evidence type="ECO:0000256" key="12">
    <source>
        <dbReference type="ARBA" id="ARBA00022695"/>
    </source>
</evidence>
<dbReference type="PROSITE" id="PS01315">
    <property type="entry name" value="CDS"/>
    <property type="match status" value="1"/>
</dbReference>
<evidence type="ECO:0000256" key="4">
    <source>
        <dbReference type="ARBA" id="ARBA00005189"/>
    </source>
</evidence>
<evidence type="ECO:0000256" key="7">
    <source>
        <dbReference type="ARBA" id="ARBA00019373"/>
    </source>
</evidence>
<evidence type="ECO:0000256" key="1">
    <source>
        <dbReference type="ARBA" id="ARBA00001698"/>
    </source>
</evidence>
<comment type="catalytic activity">
    <reaction evidence="1 18">
        <text>a 1,2-diacyl-sn-glycero-3-phosphate + CTP + H(+) = a CDP-1,2-diacyl-sn-glycerol + diphosphate</text>
        <dbReference type="Rhea" id="RHEA:16229"/>
        <dbReference type="ChEBI" id="CHEBI:15378"/>
        <dbReference type="ChEBI" id="CHEBI:33019"/>
        <dbReference type="ChEBI" id="CHEBI:37563"/>
        <dbReference type="ChEBI" id="CHEBI:58332"/>
        <dbReference type="ChEBI" id="CHEBI:58608"/>
        <dbReference type="EC" id="2.7.7.41"/>
    </reaction>
</comment>
<feature type="transmembrane region" description="Helical" evidence="19">
    <location>
        <begin position="250"/>
        <end position="274"/>
    </location>
</feature>
<protein>
    <recommendedName>
        <fullName evidence="7 18">Phosphatidate cytidylyltransferase</fullName>
        <ecNumber evidence="6 18">2.7.7.41</ecNumber>
    </recommendedName>
</protein>
<keyword evidence="21" id="KW-1185">Reference proteome</keyword>
<comment type="similarity">
    <text evidence="5 18">Belongs to the CDS family.</text>
</comment>
<dbReference type="EMBL" id="BAABAB010000022">
    <property type="protein sequence ID" value="GAA3626439.1"/>
    <property type="molecule type" value="Genomic_DNA"/>
</dbReference>
<sequence length="318" mass="32660">MPADPAPAGAALPEEPVLPVAPAGDVPIAPVPAEPPAKDHGRAGRNLPAAIGVGVAAGLYVVLSLLFAPWLFVGLIAVALLLGSREMYNALGKIGMHAAIWPIMVGTVAISIGSYLAGLQRPPVFSTTSVLLASLALTVLAALIWRMPKGAHGYVKDSAASLMIIGYVPLLGSFAALILAGENGPVRIVTFLLIVIMGDTGGYVAGVLFGKHPMAPKISPKKTWEGLVGSVVFGTAAGVLMTVFALGQPFWVGIVLGVCLVAIGTCGDLIESLIKRDLGIKDMSSFLPGHGGVMDRLDSLLIAAPIAWLIMYLLVPGG</sequence>
<evidence type="ECO:0000313" key="21">
    <source>
        <dbReference type="Proteomes" id="UP001501490"/>
    </source>
</evidence>
<dbReference type="RefSeq" id="WP_344806111.1">
    <property type="nucleotide sequence ID" value="NZ_BAABAB010000022.1"/>
</dbReference>